<feature type="transmembrane region" description="Helical" evidence="1">
    <location>
        <begin position="52"/>
        <end position="74"/>
    </location>
</feature>
<dbReference type="EMBL" id="JAHFYH010000124">
    <property type="protein sequence ID" value="KAH0212104.1"/>
    <property type="molecule type" value="Genomic_DNA"/>
</dbReference>
<keyword evidence="1" id="KW-0812">Transmembrane</keyword>
<dbReference type="OrthoDB" id="5819478at2759"/>
<accession>A0A9P8GAE3</accession>
<sequence>MGLAHWIARCTPFFSVSILLLLICSSLIWQPFGARTHGRHEGQATHTQRFLAFYIVLLHLAAWWFPIRLCWALFDLLRKLERKATEYVPYQVENHHNNARNADKSHGTTIHAILLPNYKEEIETLSDTLRVLSAHPMAERAYDVILAMEENETSARSKAQKLERDFAGRFRRLSHSMHPSNLEGETKGKSSNLSWAAKQAAAYYAQEPDSEVILTVMDADTHLLPYHFESISRLHIENPSTCESTMYVPPLIFDRNMHAIPLLVRLADTLWCGAGLSCLHSTSTVRIPTSVYSLPLSLAETVGGWDTGPESIGEDMHMYLKCALSLRGNLQTRVVYSPASQCNVASDEMGWRGYRASLVARYQQAIRHTWGALDVGFTLKRLWHLCRSSRRAAMDLNDVSSTLGGLSYTRLTKSVSVNKTILYSLDDHGTGPLSNLPVNLNTLTTIMHRLFEAHFLPVHLFILLSASAAYYLVCPPGLAPVVLRNALDISGWIRFASYLTMLLFFLLYRRYHAHCVEIRRKFLCEAGLLNEFEQQGSMSDTCSPGRGWIEMLLFPIAGIIFGSIPAMIVMACHLWTDRLVYVVSLKPRAAASLVERDVVNH</sequence>
<dbReference type="Proteomes" id="UP000767238">
    <property type="component" value="Unassembled WGS sequence"/>
</dbReference>
<evidence type="ECO:0000313" key="3">
    <source>
        <dbReference type="EMBL" id="KAH0212104.1"/>
    </source>
</evidence>
<dbReference type="InterPro" id="IPR001173">
    <property type="entry name" value="Glyco_trans_2-like"/>
</dbReference>
<dbReference type="Pfam" id="PF13632">
    <property type="entry name" value="Glyco_trans_2_3"/>
    <property type="match status" value="1"/>
</dbReference>
<gene>
    <name evidence="3" type="ORF">KCV03_g9478</name>
</gene>
<dbReference type="AlphaFoldDB" id="A0A9P8GAE3"/>
<organism evidence="3 4">
    <name type="scientific">Aureobasidium melanogenum</name>
    <name type="common">Aureobasidium pullulans var. melanogenum</name>
    <dbReference type="NCBI Taxonomy" id="46634"/>
    <lineage>
        <taxon>Eukaryota</taxon>
        <taxon>Fungi</taxon>
        <taxon>Dikarya</taxon>
        <taxon>Ascomycota</taxon>
        <taxon>Pezizomycotina</taxon>
        <taxon>Dothideomycetes</taxon>
        <taxon>Dothideomycetidae</taxon>
        <taxon>Dothideales</taxon>
        <taxon>Saccotheciaceae</taxon>
        <taxon>Aureobasidium</taxon>
    </lineage>
</organism>
<feature type="transmembrane region" description="Helical" evidence="1">
    <location>
        <begin position="552"/>
        <end position="576"/>
    </location>
</feature>
<protein>
    <recommendedName>
        <fullName evidence="2">Glycosyltransferase 2-like domain-containing protein</fullName>
    </recommendedName>
</protein>
<reference evidence="3" key="2">
    <citation type="submission" date="2021-08" db="EMBL/GenBank/DDBJ databases">
        <authorList>
            <person name="Gostincar C."/>
            <person name="Sun X."/>
            <person name="Song Z."/>
            <person name="Gunde-Cimerman N."/>
        </authorList>
    </citation>
    <scope>NUCLEOTIDE SEQUENCE</scope>
    <source>
        <strain evidence="3">EXF-8016</strain>
    </source>
</reference>
<evidence type="ECO:0000313" key="4">
    <source>
        <dbReference type="Proteomes" id="UP000767238"/>
    </source>
</evidence>
<feature type="transmembrane region" description="Helical" evidence="1">
    <location>
        <begin position="453"/>
        <end position="472"/>
    </location>
</feature>
<dbReference type="InterPro" id="IPR029044">
    <property type="entry name" value="Nucleotide-diphossugar_trans"/>
</dbReference>
<feature type="domain" description="Glycosyltransferase 2-like" evidence="2">
    <location>
        <begin position="214"/>
        <end position="439"/>
    </location>
</feature>
<dbReference type="Gene3D" id="3.90.550.10">
    <property type="entry name" value="Spore Coat Polysaccharide Biosynthesis Protein SpsA, Chain A"/>
    <property type="match status" value="1"/>
</dbReference>
<feature type="transmembrane region" description="Helical" evidence="1">
    <location>
        <begin position="12"/>
        <end position="32"/>
    </location>
</feature>
<evidence type="ECO:0000256" key="1">
    <source>
        <dbReference type="SAM" id="Phobius"/>
    </source>
</evidence>
<evidence type="ECO:0000259" key="2">
    <source>
        <dbReference type="Pfam" id="PF13632"/>
    </source>
</evidence>
<keyword evidence="1" id="KW-0472">Membrane</keyword>
<dbReference type="PANTHER" id="PTHR36851">
    <property type="entry name" value="UNNAMED PRODUCT"/>
    <property type="match status" value="1"/>
</dbReference>
<reference evidence="3" key="1">
    <citation type="journal article" date="2021" name="J Fungi (Basel)">
        <title>Virulence traits and population genomics of the black yeast Aureobasidium melanogenum.</title>
        <authorList>
            <person name="Cernosa A."/>
            <person name="Sun X."/>
            <person name="Gostincar C."/>
            <person name="Fang C."/>
            <person name="Gunde-Cimerman N."/>
            <person name="Song Z."/>
        </authorList>
    </citation>
    <scope>NUCLEOTIDE SEQUENCE</scope>
    <source>
        <strain evidence="3">EXF-8016</strain>
    </source>
</reference>
<feature type="transmembrane region" description="Helical" evidence="1">
    <location>
        <begin position="492"/>
        <end position="511"/>
    </location>
</feature>
<proteinExistence type="predicted"/>
<comment type="caution">
    <text evidence="3">The sequence shown here is derived from an EMBL/GenBank/DDBJ whole genome shotgun (WGS) entry which is preliminary data.</text>
</comment>
<dbReference type="PANTHER" id="PTHR36851:SF1">
    <property type="entry name" value="GLYCO_TRANS_2-LIKE DOMAIN-CONTAINING PROTEIN"/>
    <property type="match status" value="1"/>
</dbReference>
<name>A0A9P8GAE3_AURME</name>
<dbReference type="SUPFAM" id="SSF53448">
    <property type="entry name" value="Nucleotide-diphospho-sugar transferases"/>
    <property type="match status" value="1"/>
</dbReference>
<keyword evidence="1" id="KW-1133">Transmembrane helix</keyword>
<feature type="non-terminal residue" evidence="3">
    <location>
        <position position="1"/>
    </location>
</feature>